<sequence>MRPFQPAKKRVGFPKIASSVSLPAPPHGRKITSPAPKQNLQQTSQRTEASLRSDTAMTRASTPSARAHMPCVGNTAESSTVLTSMHGMSLLRRTRANNLARAHMYLTCRLLENAPCLNSKLRSALRRIHLLSHARRQPNGLRPLSSPYIIAPKHHFRQTDLPNKEKITFNLKLQHENTRRYMPDDPPYPIPCLPRT</sequence>
<keyword evidence="3" id="KW-1185">Reference proteome</keyword>
<evidence type="ECO:0000313" key="3">
    <source>
        <dbReference type="Proteomes" id="UP000799436"/>
    </source>
</evidence>
<evidence type="ECO:0000313" key="2">
    <source>
        <dbReference type="EMBL" id="KAF2772449.1"/>
    </source>
</evidence>
<protein>
    <submittedName>
        <fullName evidence="2">Uncharacterized protein</fullName>
    </submittedName>
</protein>
<accession>A0A6G1LIQ2</accession>
<evidence type="ECO:0000256" key="1">
    <source>
        <dbReference type="SAM" id="MobiDB-lite"/>
    </source>
</evidence>
<gene>
    <name evidence="2" type="ORF">EJ03DRAFT_324856</name>
</gene>
<proteinExistence type="predicted"/>
<dbReference type="EMBL" id="ML995815">
    <property type="protein sequence ID" value="KAF2772449.1"/>
    <property type="molecule type" value="Genomic_DNA"/>
</dbReference>
<organism evidence="2 3">
    <name type="scientific">Teratosphaeria nubilosa</name>
    <dbReference type="NCBI Taxonomy" id="161662"/>
    <lineage>
        <taxon>Eukaryota</taxon>
        <taxon>Fungi</taxon>
        <taxon>Dikarya</taxon>
        <taxon>Ascomycota</taxon>
        <taxon>Pezizomycotina</taxon>
        <taxon>Dothideomycetes</taxon>
        <taxon>Dothideomycetidae</taxon>
        <taxon>Mycosphaerellales</taxon>
        <taxon>Teratosphaeriaceae</taxon>
        <taxon>Teratosphaeria</taxon>
    </lineage>
</organism>
<dbReference type="AlphaFoldDB" id="A0A6G1LIQ2"/>
<reference evidence="2" key="1">
    <citation type="journal article" date="2020" name="Stud. Mycol.">
        <title>101 Dothideomycetes genomes: a test case for predicting lifestyles and emergence of pathogens.</title>
        <authorList>
            <person name="Haridas S."/>
            <person name="Albert R."/>
            <person name="Binder M."/>
            <person name="Bloem J."/>
            <person name="Labutti K."/>
            <person name="Salamov A."/>
            <person name="Andreopoulos B."/>
            <person name="Baker S."/>
            <person name="Barry K."/>
            <person name="Bills G."/>
            <person name="Bluhm B."/>
            <person name="Cannon C."/>
            <person name="Castanera R."/>
            <person name="Culley D."/>
            <person name="Daum C."/>
            <person name="Ezra D."/>
            <person name="Gonzalez J."/>
            <person name="Henrissat B."/>
            <person name="Kuo A."/>
            <person name="Liang C."/>
            <person name="Lipzen A."/>
            <person name="Lutzoni F."/>
            <person name="Magnuson J."/>
            <person name="Mondo S."/>
            <person name="Nolan M."/>
            <person name="Ohm R."/>
            <person name="Pangilinan J."/>
            <person name="Park H.-J."/>
            <person name="Ramirez L."/>
            <person name="Alfaro M."/>
            <person name="Sun H."/>
            <person name="Tritt A."/>
            <person name="Yoshinaga Y."/>
            <person name="Zwiers L.-H."/>
            <person name="Turgeon B."/>
            <person name="Goodwin S."/>
            <person name="Spatafora J."/>
            <person name="Crous P."/>
            <person name="Grigoriev I."/>
        </authorList>
    </citation>
    <scope>NUCLEOTIDE SEQUENCE</scope>
    <source>
        <strain evidence="2">CBS 116005</strain>
    </source>
</reference>
<feature type="compositionally biased region" description="Polar residues" evidence="1">
    <location>
        <begin position="35"/>
        <end position="64"/>
    </location>
</feature>
<name>A0A6G1LIQ2_9PEZI</name>
<feature type="region of interest" description="Disordered" evidence="1">
    <location>
        <begin position="1"/>
        <end position="70"/>
    </location>
</feature>
<dbReference type="Proteomes" id="UP000799436">
    <property type="component" value="Unassembled WGS sequence"/>
</dbReference>